<name>A0A5C3DUE0_9BASI</name>
<dbReference type="AlphaFoldDB" id="A0A5C3DUE0"/>
<gene>
    <name evidence="2" type="ORF">UTRI_00524</name>
</gene>
<reference evidence="2 3" key="1">
    <citation type="submission" date="2018-03" db="EMBL/GenBank/DDBJ databases">
        <authorList>
            <person name="Guldener U."/>
        </authorList>
    </citation>
    <scope>NUCLEOTIDE SEQUENCE [LARGE SCALE GENOMIC DNA]</scope>
    <source>
        <strain evidence="2 3">NBRC100155</strain>
    </source>
</reference>
<accession>A0A5C3DUE0</accession>
<organism evidence="2 3">
    <name type="scientific">Ustilago trichophora</name>
    <dbReference type="NCBI Taxonomy" id="86804"/>
    <lineage>
        <taxon>Eukaryota</taxon>
        <taxon>Fungi</taxon>
        <taxon>Dikarya</taxon>
        <taxon>Basidiomycota</taxon>
        <taxon>Ustilaginomycotina</taxon>
        <taxon>Ustilaginomycetes</taxon>
        <taxon>Ustilaginales</taxon>
        <taxon>Ustilaginaceae</taxon>
        <taxon>Ustilago</taxon>
    </lineage>
</organism>
<dbReference type="Proteomes" id="UP000324022">
    <property type="component" value="Unassembled WGS sequence"/>
</dbReference>
<feature type="region of interest" description="Disordered" evidence="1">
    <location>
        <begin position="34"/>
        <end position="99"/>
    </location>
</feature>
<feature type="compositionally biased region" description="Basic and acidic residues" evidence="1">
    <location>
        <begin position="82"/>
        <end position="99"/>
    </location>
</feature>
<keyword evidence="3" id="KW-1185">Reference proteome</keyword>
<sequence length="112" mass="12461">MVRTTVLAQFSLTTLLFICTLLFLSIPATVNSTRRTQSERYFGSPERHRPPQVPARSRQFHTGPEPSTRRGTSAPNVSPESKSPDIHSPEVHSPELEAAAKKSKGFLSRLFT</sequence>
<protein>
    <submittedName>
        <fullName evidence="2">Uncharacterized protein</fullName>
    </submittedName>
</protein>
<proteinExistence type="predicted"/>
<evidence type="ECO:0000313" key="2">
    <source>
        <dbReference type="EMBL" id="SPO21047.1"/>
    </source>
</evidence>
<dbReference type="EMBL" id="OOIN01000002">
    <property type="protein sequence ID" value="SPO21047.1"/>
    <property type="molecule type" value="Genomic_DNA"/>
</dbReference>
<feature type="compositionally biased region" description="Polar residues" evidence="1">
    <location>
        <begin position="69"/>
        <end position="81"/>
    </location>
</feature>
<evidence type="ECO:0000313" key="3">
    <source>
        <dbReference type="Proteomes" id="UP000324022"/>
    </source>
</evidence>
<evidence type="ECO:0000256" key="1">
    <source>
        <dbReference type="SAM" id="MobiDB-lite"/>
    </source>
</evidence>